<evidence type="ECO:0000313" key="3">
    <source>
        <dbReference type="Proteomes" id="UP000019439"/>
    </source>
</evidence>
<dbReference type="Pfam" id="PF02413">
    <property type="entry name" value="Caudo_TAP"/>
    <property type="match status" value="1"/>
</dbReference>
<evidence type="ECO:0000313" key="2">
    <source>
        <dbReference type="EMBL" id="AHK21532.1"/>
    </source>
</evidence>
<accession>A0ABN4CUU3</accession>
<organism evidence="2 3">
    <name type="scientific">Yersinia similis</name>
    <dbReference type="NCBI Taxonomy" id="367190"/>
    <lineage>
        <taxon>Bacteria</taxon>
        <taxon>Pseudomonadati</taxon>
        <taxon>Pseudomonadota</taxon>
        <taxon>Gammaproteobacteria</taxon>
        <taxon>Enterobacterales</taxon>
        <taxon>Yersiniaceae</taxon>
        <taxon>Yersinia</taxon>
    </lineage>
</organism>
<dbReference type="EMBL" id="CP007230">
    <property type="protein sequence ID" value="AHK21532.1"/>
    <property type="molecule type" value="Genomic_DNA"/>
</dbReference>
<dbReference type="Proteomes" id="UP000019439">
    <property type="component" value="Chromosome"/>
</dbReference>
<dbReference type="PANTHER" id="PTHR34413">
    <property type="entry name" value="PROPHAGE TAIL FIBER ASSEMBLY PROTEIN HOMOLOG TFAE-RELATED-RELATED"/>
    <property type="match status" value="1"/>
</dbReference>
<name>A0ABN4CUU3_9GAMM</name>
<protein>
    <submittedName>
        <fullName evidence="2">Tail fiber assembly protein</fullName>
    </submittedName>
</protein>
<dbReference type="PANTHER" id="PTHR34413:SF2">
    <property type="entry name" value="PROPHAGE TAIL FIBER ASSEMBLY PROTEIN HOMOLOG TFAE-RELATED"/>
    <property type="match status" value="1"/>
</dbReference>
<sequence length="78" mass="8849">MKDENAEKKHHLAEAGQKKRGLLNEASDKIQILQDSIELGLVTETTKAELLAWRKYRVLIDQLDISNAPDINWPVTPV</sequence>
<dbReference type="InterPro" id="IPR051220">
    <property type="entry name" value="TFA_Chaperone"/>
</dbReference>
<feature type="region of interest" description="Disordered" evidence="1">
    <location>
        <begin position="1"/>
        <end position="20"/>
    </location>
</feature>
<reference evidence="2 3" key="1">
    <citation type="journal article" date="2014" name="Genome Announc.">
        <title>Genome Sequence of Yersinia similis Y228T, a Member of the Yersinia pseudotuberculosis Complex.</title>
        <authorList>
            <person name="Sprague L.D."/>
            <person name="Neubauer H."/>
        </authorList>
    </citation>
    <scope>NUCLEOTIDE SEQUENCE [LARGE SCALE GENOMIC DNA]</scope>
    <source>
        <strain evidence="2 3">228</strain>
    </source>
</reference>
<proteinExistence type="predicted"/>
<dbReference type="InterPro" id="IPR003458">
    <property type="entry name" value="Phage_T4_Gp38_tail_assem"/>
</dbReference>
<keyword evidence="3" id="KW-1185">Reference proteome</keyword>
<feature type="compositionally biased region" description="Basic and acidic residues" evidence="1">
    <location>
        <begin position="1"/>
        <end position="17"/>
    </location>
</feature>
<evidence type="ECO:0000256" key="1">
    <source>
        <dbReference type="SAM" id="MobiDB-lite"/>
    </source>
</evidence>
<gene>
    <name evidence="2" type="ORF">BF17_21370</name>
</gene>